<dbReference type="EMBL" id="JBHLZU010000018">
    <property type="protein sequence ID" value="MFB9906869.1"/>
    <property type="molecule type" value="Genomic_DNA"/>
</dbReference>
<dbReference type="InterPro" id="IPR003382">
    <property type="entry name" value="Flavoprotein"/>
</dbReference>
<evidence type="ECO:0000313" key="2">
    <source>
        <dbReference type="EMBL" id="MFB9906869.1"/>
    </source>
</evidence>
<evidence type="ECO:0000313" key="3">
    <source>
        <dbReference type="Proteomes" id="UP001589693"/>
    </source>
</evidence>
<dbReference type="Gene3D" id="3.40.50.1950">
    <property type="entry name" value="Flavin prenyltransferase-like"/>
    <property type="match status" value="1"/>
</dbReference>
<dbReference type="SUPFAM" id="SSF52507">
    <property type="entry name" value="Homo-oligomeric flavin-containing Cys decarboxylases, HFCD"/>
    <property type="match status" value="1"/>
</dbReference>
<accession>A0ABV6A4Q7</accession>
<organism evidence="2 3">
    <name type="scientific">Allokutzneria oryzae</name>
    <dbReference type="NCBI Taxonomy" id="1378989"/>
    <lineage>
        <taxon>Bacteria</taxon>
        <taxon>Bacillati</taxon>
        <taxon>Actinomycetota</taxon>
        <taxon>Actinomycetes</taxon>
        <taxon>Pseudonocardiales</taxon>
        <taxon>Pseudonocardiaceae</taxon>
        <taxon>Allokutzneria</taxon>
    </lineage>
</organism>
<protein>
    <submittedName>
        <fullName evidence="2">Flavoprotein</fullName>
    </submittedName>
</protein>
<dbReference type="Proteomes" id="UP001589693">
    <property type="component" value="Unassembled WGS sequence"/>
</dbReference>
<name>A0ABV6A4Q7_9PSEU</name>
<dbReference type="InterPro" id="IPR036551">
    <property type="entry name" value="Flavin_trans-like"/>
</dbReference>
<reference evidence="2 3" key="1">
    <citation type="submission" date="2024-09" db="EMBL/GenBank/DDBJ databases">
        <authorList>
            <person name="Sun Q."/>
            <person name="Mori K."/>
        </authorList>
    </citation>
    <scope>NUCLEOTIDE SEQUENCE [LARGE SCALE GENOMIC DNA]</scope>
    <source>
        <strain evidence="2 3">TBRC 7907</strain>
    </source>
</reference>
<proteinExistence type="predicted"/>
<keyword evidence="3" id="KW-1185">Reference proteome</keyword>
<dbReference type="RefSeq" id="WP_377855869.1">
    <property type="nucleotide sequence ID" value="NZ_JBHLZU010000018.1"/>
</dbReference>
<dbReference type="Pfam" id="PF02441">
    <property type="entry name" value="Flavoprotein"/>
    <property type="match status" value="1"/>
</dbReference>
<evidence type="ECO:0000259" key="1">
    <source>
        <dbReference type="Pfam" id="PF02441"/>
    </source>
</evidence>
<sequence>MGRVLGLMCSATGGVLGVREGLVEPAVARGWTVAITLTPNAFTWLEAVGEVERLRGLTGLPVRSASRLPTEPRPHPVVDCYLWAPASANTVAKLALGLGDNQALTTVSEAIGMATPVVVFPRVNAAHARHPAWDGHIDALRAGGVELVYGADVWPLPEARADEGELPWDLVLERVEHVMA</sequence>
<feature type="domain" description="Flavoprotein" evidence="1">
    <location>
        <begin position="20"/>
        <end position="127"/>
    </location>
</feature>
<comment type="caution">
    <text evidence="2">The sequence shown here is derived from an EMBL/GenBank/DDBJ whole genome shotgun (WGS) entry which is preliminary data.</text>
</comment>
<gene>
    <name evidence="2" type="ORF">ACFFQA_23280</name>
</gene>